<comment type="caution">
    <text evidence="1">The sequence shown here is derived from an EMBL/GenBank/DDBJ whole genome shotgun (WGS) entry which is preliminary data.</text>
</comment>
<dbReference type="Proteomes" id="UP001311915">
    <property type="component" value="Unassembled WGS sequence"/>
</dbReference>
<accession>A0AAV9LHV9</accession>
<dbReference type="EMBL" id="JAWPEI010000006">
    <property type="protein sequence ID" value="KAK4725291.1"/>
    <property type="molecule type" value="Genomic_DNA"/>
</dbReference>
<evidence type="ECO:0000313" key="2">
    <source>
        <dbReference type="Proteomes" id="UP001311915"/>
    </source>
</evidence>
<organism evidence="1 2">
    <name type="scientific">Solanum pinnatisectum</name>
    <name type="common">tansyleaf nightshade</name>
    <dbReference type="NCBI Taxonomy" id="50273"/>
    <lineage>
        <taxon>Eukaryota</taxon>
        <taxon>Viridiplantae</taxon>
        <taxon>Streptophyta</taxon>
        <taxon>Embryophyta</taxon>
        <taxon>Tracheophyta</taxon>
        <taxon>Spermatophyta</taxon>
        <taxon>Magnoliopsida</taxon>
        <taxon>eudicotyledons</taxon>
        <taxon>Gunneridae</taxon>
        <taxon>Pentapetalae</taxon>
        <taxon>asterids</taxon>
        <taxon>lamiids</taxon>
        <taxon>Solanales</taxon>
        <taxon>Solanaceae</taxon>
        <taxon>Solanoideae</taxon>
        <taxon>Solaneae</taxon>
        <taxon>Solanum</taxon>
    </lineage>
</organism>
<name>A0AAV9LHV9_9SOLN</name>
<sequence length="66" mass="7591">MRGVQRRAGPQGSVVKSLTLHFYKKLFPQLEPVTSWSHEAILPVTPRLPFQDNKSESNHKIEMSFL</sequence>
<keyword evidence="2" id="KW-1185">Reference proteome</keyword>
<proteinExistence type="predicted"/>
<gene>
    <name evidence="1" type="ORF">R3W88_028070</name>
</gene>
<reference evidence="1 2" key="1">
    <citation type="submission" date="2023-10" db="EMBL/GenBank/DDBJ databases">
        <title>Genome-Wide Identification Analysis in wild type Solanum Pinnatisectum Reveals Some Genes Defensing Phytophthora Infestans.</title>
        <authorList>
            <person name="Sun C."/>
        </authorList>
    </citation>
    <scope>NUCLEOTIDE SEQUENCE [LARGE SCALE GENOMIC DNA]</scope>
    <source>
        <strain evidence="1">LQN</strain>
        <tissue evidence="1">Leaf</tissue>
    </source>
</reference>
<dbReference type="AlphaFoldDB" id="A0AAV9LHV9"/>
<evidence type="ECO:0000313" key="1">
    <source>
        <dbReference type="EMBL" id="KAK4725291.1"/>
    </source>
</evidence>
<protein>
    <submittedName>
        <fullName evidence="1">Uncharacterized protein</fullName>
    </submittedName>
</protein>